<dbReference type="VEuPathDB" id="MicrosporidiaDB:G9O61_00g013370"/>
<protein>
    <submittedName>
        <fullName evidence="1">Uncharacterized protein</fullName>
    </submittedName>
</protein>
<keyword evidence="2" id="KW-1185">Reference proteome</keyword>
<dbReference type="VEuPathDB" id="MicrosporidiaDB:AAJ76_2700019726"/>
<dbReference type="OMA" id="NDTINFM"/>
<dbReference type="GeneID" id="36319798"/>
<dbReference type="SUPFAM" id="SSF48371">
    <property type="entry name" value="ARM repeat"/>
    <property type="match status" value="1"/>
</dbReference>
<organism evidence="1 2">
    <name type="scientific">Vairimorpha ceranae</name>
    <dbReference type="NCBI Taxonomy" id="40302"/>
    <lineage>
        <taxon>Eukaryota</taxon>
        <taxon>Fungi</taxon>
        <taxon>Fungi incertae sedis</taxon>
        <taxon>Microsporidia</taxon>
        <taxon>Nosematidae</taxon>
        <taxon>Vairimorpha</taxon>
    </lineage>
</organism>
<dbReference type="Proteomes" id="UP000034350">
    <property type="component" value="Unassembled WGS sequence"/>
</dbReference>
<name>A0A0F9ZC63_9MICR</name>
<dbReference type="EMBL" id="JPQZ01000027">
    <property type="protein sequence ID" value="KKO75239.1"/>
    <property type="molecule type" value="Genomic_DNA"/>
</dbReference>
<dbReference type="VEuPathDB" id="MicrosporidiaDB:NCER_100852"/>
<evidence type="ECO:0000313" key="2">
    <source>
        <dbReference type="Proteomes" id="UP000034350"/>
    </source>
</evidence>
<dbReference type="InterPro" id="IPR011989">
    <property type="entry name" value="ARM-like"/>
</dbReference>
<dbReference type="InterPro" id="IPR016024">
    <property type="entry name" value="ARM-type_fold"/>
</dbReference>
<dbReference type="Gene3D" id="1.25.10.10">
    <property type="entry name" value="Leucine-rich Repeat Variant"/>
    <property type="match status" value="1"/>
</dbReference>
<evidence type="ECO:0000313" key="1">
    <source>
        <dbReference type="EMBL" id="KKO75239.1"/>
    </source>
</evidence>
<comment type="caution">
    <text evidence="1">The sequence shown here is derived from an EMBL/GenBank/DDBJ whole genome shotgun (WGS) entry which is preliminary data.</text>
</comment>
<accession>A0A0F9ZC63</accession>
<dbReference type="AlphaFoldDB" id="A0A0F9ZC63"/>
<proteinExistence type="predicted"/>
<sequence>MLQCCNYSIKLINGIIPPFGDFDCQSCTVDNHIYIFIEHLYKNKIVNKSVKDFLKSDNTKIRHAAVIYCKKILDDKNILKFMQDDPFYKIRKLCIDTLNGEGLISYFDDVNDEILIKVLEVLYQRYFEYKVYFNDLETKETTKFTENLDLLFVKLTDCMTHTNIQIRILTSKLISILYKLDLKTLKHMLFKNTDNNISGIIVYGLEDECSLVRKNTIISLYIFYKEVILNLQKKGKDYKKIVKILVEYFINTINDEDIQVRNTAIHFFSEMTCISKFKLNNDFIIQISYNLIKTNRLFKEDFDLLKIFRNIRFKSADVFFMVVQKLTYILESKILVQTLYEMFNNNLQFVCKKLRTFTIYAEQEQELFNKDFIVRILTLYVLKQNFSIKRKSNLEKYFLYIDLLCKQPDRLSVMKDNLIHLIRNEKYKDVFKIKNSKNDTINFMILLYKGLQRKNINGLIKLNNKFKNVNLSKSILLDRESLEKWIKNIDLNIIKK</sequence>
<gene>
    <name evidence="1" type="ORF">AAJ76_2700019726</name>
</gene>
<dbReference type="RefSeq" id="XP_024330981.1">
    <property type="nucleotide sequence ID" value="XM_024474870.1"/>
</dbReference>
<reference evidence="1 2" key="1">
    <citation type="journal article" date="2015" name="Environ. Microbiol.">
        <title>Genome analyses suggest the presence of polyploidy and recent human-driven expansions in eight global populations of the honeybee pathogen Nosema ceranae.</title>
        <authorList>
            <person name="Pelin A."/>
            <person name="Selman M."/>
            <person name="Aris-Brosou S."/>
            <person name="Farinelli L."/>
            <person name="Corradi N."/>
        </authorList>
    </citation>
    <scope>NUCLEOTIDE SEQUENCE [LARGE SCALE GENOMIC DNA]</scope>
    <source>
        <strain evidence="1 2">PA08 1199</strain>
    </source>
</reference>
<dbReference type="OrthoDB" id="2189986at2759"/>